<dbReference type="PANTHER" id="PTHR11076:SF34">
    <property type="entry name" value="PROTEIN UMUC"/>
    <property type="match status" value="1"/>
</dbReference>
<dbReference type="SUPFAM" id="SSF56672">
    <property type="entry name" value="DNA/RNA polymerases"/>
    <property type="match status" value="1"/>
</dbReference>
<dbReference type="GO" id="GO:0003684">
    <property type="term" value="F:damaged DNA binding"/>
    <property type="evidence" value="ECO:0007669"/>
    <property type="project" value="InterPro"/>
</dbReference>
<dbReference type="Pfam" id="PF00817">
    <property type="entry name" value="IMS"/>
    <property type="match status" value="1"/>
</dbReference>
<dbReference type="InterPro" id="IPR036775">
    <property type="entry name" value="DNA_pol_Y-fam_lit_finger_sf"/>
</dbReference>
<dbReference type="Gene3D" id="3.30.1490.100">
    <property type="entry name" value="DNA polymerase, Y-family, little finger domain"/>
    <property type="match status" value="1"/>
</dbReference>
<dbReference type="EMBL" id="MGAY01000049">
    <property type="protein sequence ID" value="OGK55922.1"/>
    <property type="molecule type" value="Genomic_DNA"/>
</dbReference>
<dbReference type="Gene3D" id="3.40.1170.60">
    <property type="match status" value="1"/>
</dbReference>
<protein>
    <submittedName>
        <fullName evidence="3">DNA polymerase IV</fullName>
    </submittedName>
</protein>
<dbReference type="InterPro" id="IPR017961">
    <property type="entry name" value="DNA_pol_Y-fam_little_finger"/>
</dbReference>
<gene>
    <name evidence="3" type="ORF">A3J15_02690</name>
</gene>
<feature type="domain" description="UmuC" evidence="2">
    <location>
        <begin position="11"/>
        <end position="190"/>
    </location>
</feature>
<dbReference type="InterPro" id="IPR043128">
    <property type="entry name" value="Rev_trsase/Diguanyl_cyclase"/>
</dbReference>
<dbReference type="GO" id="GO:0003887">
    <property type="term" value="F:DNA-directed DNA polymerase activity"/>
    <property type="evidence" value="ECO:0007669"/>
    <property type="project" value="InterPro"/>
</dbReference>
<dbReference type="InterPro" id="IPR001126">
    <property type="entry name" value="UmuC"/>
</dbReference>
<dbReference type="InterPro" id="IPR050116">
    <property type="entry name" value="DNA_polymerase-Y"/>
</dbReference>
<dbReference type="GO" id="GO:0005829">
    <property type="term" value="C:cytosol"/>
    <property type="evidence" value="ECO:0007669"/>
    <property type="project" value="TreeGrafter"/>
</dbReference>
<sequence>MLIINSWPRAIAHIDGDAFFASCEQAIHPEYRGKPLITGKERGIAAALSYEAKACGVKRGMRIFEVKKLCPDCIILPSDYETYSLISKRMFSIIKKYSPCVEEYSIDEMFVDLTGLQRPLNMSYKKIIIEIKKDIEASLGISVSAGLSLNKSLAKLASNYRKPGGLTAVSGKHVPLLLSKIPLIDIWGIGFSTASYLQKLGLKTAYDFAQKSEDFVRKKLTKPGVEIWQELRGEYIYKVDPKEKETYKSISKVKTFTPASNDSNFIYAQLIRNLENACIKMRRYSLATAKLYIFLKTQKYESYGIEIKLNRPTSFEMEITPHIKAVFDKIFDEKLLYRQTGVILVNLEEDDRIQYSLFDDPVKVEKIKSIDQSVTELNDKFGKHSVFLGSTLLLQKYGQHLGTRGDVSQRKKTLLKGENQRQRLNLPFVFIHELDPT</sequence>
<evidence type="ECO:0000313" key="4">
    <source>
        <dbReference type="Proteomes" id="UP000176376"/>
    </source>
</evidence>
<dbReference type="Pfam" id="PF11799">
    <property type="entry name" value="IMS_C"/>
    <property type="match status" value="1"/>
</dbReference>
<evidence type="ECO:0000313" key="3">
    <source>
        <dbReference type="EMBL" id="OGK55922.1"/>
    </source>
</evidence>
<dbReference type="Proteomes" id="UP000176376">
    <property type="component" value="Unassembled WGS sequence"/>
</dbReference>
<dbReference type="Gene3D" id="1.10.150.20">
    <property type="entry name" value="5' to 3' exonuclease, C-terminal subdomain"/>
    <property type="match status" value="1"/>
</dbReference>
<comment type="similarity">
    <text evidence="1">Belongs to the DNA polymerase type-Y family.</text>
</comment>
<dbReference type="STRING" id="1802074.A3J15_02690"/>
<dbReference type="AlphaFoldDB" id="A0A1F7JJZ5"/>
<organism evidence="3 4">
    <name type="scientific">Candidatus Roizmanbacteria bacterium RIFCSPLOWO2_02_FULL_38_10</name>
    <dbReference type="NCBI Taxonomy" id="1802074"/>
    <lineage>
        <taxon>Bacteria</taxon>
        <taxon>Candidatus Roizmaniibacteriota</taxon>
    </lineage>
</organism>
<dbReference type="PROSITE" id="PS50173">
    <property type="entry name" value="UMUC"/>
    <property type="match status" value="1"/>
</dbReference>
<evidence type="ECO:0000259" key="2">
    <source>
        <dbReference type="PROSITE" id="PS50173"/>
    </source>
</evidence>
<dbReference type="InterPro" id="IPR022880">
    <property type="entry name" value="DNApol_IV"/>
</dbReference>
<comment type="caution">
    <text evidence="3">The sequence shown here is derived from an EMBL/GenBank/DDBJ whole genome shotgun (WGS) entry which is preliminary data.</text>
</comment>
<accession>A0A1F7JJZ5</accession>
<dbReference type="PANTHER" id="PTHR11076">
    <property type="entry name" value="DNA REPAIR POLYMERASE UMUC / TRANSFERASE FAMILY MEMBER"/>
    <property type="match status" value="1"/>
</dbReference>
<dbReference type="CDD" id="cd03586">
    <property type="entry name" value="PolY_Pol_IV_kappa"/>
    <property type="match status" value="1"/>
</dbReference>
<reference evidence="3 4" key="1">
    <citation type="journal article" date="2016" name="Nat. Commun.">
        <title>Thousands of microbial genomes shed light on interconnected biogeochemical processes in an aquifer system.</title>
        <authorList>
            <person name="Anantharaman K."/>
            <person name="Brown C.T."/>
            <person name="Hug L.A."/>
            <person name="Sharon I."/>
            <person name="Castelle C.J."/>
            <person name="Probst A.J."/>
            <person name="Thomas B.C."/>
            <person name="Singh A."/>
            <person name="Wilkins M.J."/>
            <person name="Karaoz U."/>
            <person name="Brodie E.L."/>
            <person name="Williams K.H."/>
            <person name="Hubbard S.S."/>
            <person name="Banfield J.F."/>
        </authorList>
    </citation>
    <scope>NUCLEOTIDE SEQUENCE [LARGE SCALE GENOMIC DNA]</scope>
</reference>
<dbReference type="Gene3D" id="3.30.70.270">
    <property type="match status" value="1"/>
</dbReference>
<proteinExistence type="inferred from homology"/>
<dbReference type="GO" id="GO:0042276">
    <property type="term" value="P:error-prone translesion synthesis"/>
    <property type="evidence" value="ECO:0007669"/>
    <property type="project" value="TreeGrafter"/>
</dbReference>
<dbReference type="GO" id="GO:0006281">
    <property type="term" value="P:DNA repair"/>
    <property type="evidence" value="ECO:0007669"/>
    <property type="project" value="InterPro"/>
</dbReference>
<evidence type="ECO:0000256" key="1">
    <source>
        <dbReference type="ARBA" id="ARBA00010945"/>
    </source>
</evidence>
<dbReference type="SUPFAM" id="SSF100879">
    <property type="entry name" value="Lesion bypass DNA polymerase (Y-family), little finger domain"/>
    <property type="match status" value="1"/>
</dbReference>
<dbReference type="InterPro" id="IPR043502">
    <property type="entry name" value="DNA/RNA_pol_sf"/>
</dbReference>
<name>A0A1F7JJZ5_9BACT</name>
<dbReference type="GO" id="GO:0009432">
    <property type="term" value="P:SOS response"/>
    <property type="evidence" value="ECO:0007669"/>
    <property type="project" value="TreeGrafter"/>
</dbReference>